<proteinExistence type="predicted"/>
<dbReference type="RefSeq" id="WP_152159256.1">
    <property type="nucleotide sequence ID" value="NZ_WEHX01000188.1"/>
</dbReference>
<dbReference type="EMBL" id="WEHX01000188">
    <property type="protein sequence ID" value="KAB7650946.1"/>
    <property type="molecule type" value="Genomic_DNA"/>
</dbReference>
<feature type="domain" description="Transposase IS4-like" evidence="1">
    <location>
        <begin position="235"/>
        <end position="318"/>
    </location>
</feature>
<name>A0A6I1EDX0_9BURK</name>
<evidence type="ECO:0000259" key="1">
    <source>
        <dbReference type="Pfam" id="PF01609"/>
    </source>
</evidence>
<comment type="caution">
    <text evidence="2">The sequence shown here is derived from an EMBL/GenBank/DDBJ whole genome shotgun (WGS) entry which is preliminary data.</text>
</comment>
<feature type="non-terminal residue" evidence="2">
    <location>
        <position position="383"/>
    </location>
</feature>
<dbReference type="Pfam" id="PF01609">
    <property type="entry name" value="DDE_Tnp_1"/>
    <property type="match status" value="1"/>
</dbReference>
<reference evidence="2 3" key="1">
    <citation type="submission" date="2019-10" db="EMBL/GenBank/DDBJ databases">
        <title>Genome diversity of Sutterella seckii.</title>
        <authorList>
            <person name="Chaplin A.V."/>
            <person name="Sokolova S.R."/>
            <person name="Mosin K.A."/>
            <person name="Ivanova E.L."/>
            <person name="Kochetkova T.O."/>
            <person name="Goltsov A.Y."/>
            <person name="Trofimov D.Y."/>
            <person name="Efimov B.A."/>
        </authorList>
    </citation>
    <scope>NUCLEOTIDE SEQUENCE [LARGE SCALE GENOMIC DNA]</scope>
    <source>
        <strain evidence="2 3">ASD393</strain>
    </source>
</reference>
<dbReference type="Proteomes" id="UP000430564">
    <property type="component" value="Unassembled WGS sequence"/>
</dbReference>
<sequence length="383" mass="42795">MAFDRSGVKGLPEGSNVQVIKEVPYVYFRYQWKDSTGKVKYARDYLGTVEDGQFVPNDYYLRLRPTKAKRPEERWSEKQKKETAVSAISEEKAVEDQVEEKQDFEIKTKAVGVTALAASILDQNGMIDDLLELFDGDVNLVTRLLNIAMGAAITAKPTYLSADESKVQMFFGNTTCPTSPRASELHQKIGHDLNLSARISKLRIARLDDQPTLALDGSRIDCSSDNILEAVVGRRKNGLYAPQINFSLLVDANSGSPVGYRYFAGSTNDVSTLEDFTSLWNAYGLPDKNPMLVVDRGYFNLEMLIKIGLQGYRFLAGAKTCYKLVKTIIEDRNSEFYEAAAILESTNVYGIQDQKVLKGEAGKLDVNVSVFRNPVEEMDATRR</sequence>
<organism evidence="2 3">
    <name type="scientific">Sutterella seckii</name>
    <dbReference type="NCBI Taxonomy" id="1944635"/>
    <lineage>
        <taxon>Bacteria</taxon>
        <taxon>Pseudomonadati</taxon>
        <taxon>Pseudomonadota</taxon>
        <taxon>Betaproteobacteria</taxon>
        <taxon>Burkholderiales</taxon>
        <taxon>Sutterellaceae</taxon>
        <taxon>Sutterella</taxon>
    </lineage>
</organism>
<protein>
    <submittedName>
        <fullName evidence="2">Transposase</fullName>
    </submittedName>
</protein>
<evidence type="ECO:0000313" key="2">
    <source>
        <dbReference type="EMBL" id="KAB7650946.1"/>
    </source>
</evidence>
<dbReference type="GO" id="GO:0006313">
    <property type="term" value="P:DNA transposition"/>
    <property type="evidence" value="ECO:0007669"/>
    <property type="project" value="InterPro"/>
</dbReference>
<dbReference type="GO" id="GO:0003677">
    <property type="term" value="F:DNA binding"/>
    <property type="evidence" value="ECO:0007669"/>
    <property type="project" value="InterPro"/>
</dbReference>
<dbReference type="GO" id="GO:0004803">
    <property type="term" value="F:transposase activity"/>
    <property type="evidence" value="ECO:0007669"/>
    <property type="project" value="InterPro"/>
</dbReference>
<dbReference type="InterPro" id="IPR002559">
    <property type="entry name" value="Transposase_11"/>
</dbReference>
<gene>
    <name evidence="2" type="ORF">GBM95_11720</name>
</gene>
<accession>A0A6I1EDX0</accession>
<dbReference type="AlphaFoldDB" id="A0A6I1EDX0"/>
<evidence type="ECO:0000313" key="3">
    <source>
        <dbReference type="Proteomes" id="UP000430564"/>
    </source>
</evidence>